<organism evidence="2 3">
    <name type="scientific">Dreissena polymorpha</name>
    <name type="common">Zebra mussel</name>
    <name type="synonym">Mytilus polymorpha</name>
    <dbReference type="NCBI Taxonomy" id="45954"/>
    <lineage>
        <taxon>Eukaryota</taxon>
        <taxon>Metazoa</taxon>
        <taxon>Spiralia</taxon>
        <taxon>Lophotrochozoa</taxon>
        <taxon>Mollusca</taxon>
        <taxon>Bivalvia</taxon>
        <taxon>Autobranchia</taxon>
        <taxon>Heteroconchia</taxon>
        <taxon>Euheterodonta</taxon>
        <taxon>Imparidentia</taxon>
        <taxon>Neoheterodontei</taxon>
        <taxon>Myida</taxon>
        <taxon>Dreissenoidea</taxon>
        <taxon>Dreissenidae</taxon>
        <taxon>Dreissena</taxon>
    </lineage>
</organism>
<evidence type="ECO:0000313" key="3">
    <source>
        <dbReference type="Proteomes" id="UP000828390"/>
    </source>
</evidence>
<proteinExistence type="predicted"/>
<reference evidence="2" key="2">
    <citation type="submission" date="2020-11" db="EMBL/GenBank/DDBJ databases">
        <authorList>
            <person name="McCartney M.A."/>
            <person name="Auch B."/>
            <person name="Kono T."/>
            <person name="Mallez S."/>
            <person name="Becker A."/>
            <person name="Gohl D.M."/>
            <person name="Silverstein K.A.T."/>
            <person name="Koren S."/>
            <person name="Bechman K.B."/>
            <person name="Herman A."/>
            <person name="Abrahante J.E."/>
            <person name="Garbe J."/>
        </authorList>
    </citation>
    <scope>NUCLEOTIDE SEQUENCE</scope>
    <source>
        <strain evidence="2">Duluth1</strain>
        <tissue evidence="2">Whole animal</tissue>
    </source>
</reference>
<accession>A0A9D4L2I0</accession>
<feature type="region of interest" description="Disordered" evidence="1">
    <location>
        <begin position="1"/>
        <end position="24"/>
    </location>
</feature>
<sequence>MTEGNTDRRMSETESVPIHSSMYSRHSRNHVESVSVEVCHIMTMLGYGEEIRRRRVEKNREWDILLNPFIDNVTFITAGSKAEGLTCINESDYDFLFVPNNVLCVEAGVDLHTISDDVQDGYTCKPRTLQDVTRETWFLTSKLYKSYY</sequence>
<evidence type="ECO:0000256" key="1">
    <source>
        <dbReference type="SAM" id="MobiDB-lite"/>
    </source>
</evidence>
<keyword evidence="3" id="KW-1185">Reference proteome</keyword>
<feature type="compositionally biased region" description="Basic and acidic residues" evidence="1">
    <location>
        <begin position="1"/>
        <end position="12"/>
    </location>
</feature>
<protein>
    <submittedName>
        <fullName evidence="2">Uncharacterized protein</fullName>
    </submittedName>
</protein>
<evidence type="ECO:0000313" key="2">
    <source>
        <dbReference type="EMBL" id="KAH3850416.1"/>
    </source>
</evidence>
<dbReference type="AlphaFoldDB" id="A0A9D4L2I0"/>
<reference evidence="2" key="1">
    <citation type="journal article" date="2019" name="bioRxiv">
        <title>The Genome of the Zebra Mussel, Dreissena polymorpha: A Resource for Invasive Species Research.</title>
        <authorList>
            <person name="McCartney M.A."/>
            <person name="Auch B."/>
            <person name="Kono T."/>
            <person name="Mallez S."/>
            <person name="Zhang Y."/>
            <person name="Obille A."/>
            <person name="Becker A."/>
            <person name="Abrahante J.E."/>
            <person name="Garbe J."/>
            <person name="Badalamenti J.P."/>
            <person name="Herman A."/>
            <person name="Mangelson H."/>
            <person name="Liachko I."/>
            <person name="Sullivan S."/>
            <person name="Sone E.D."/>
            <person name="Koren S."/>
            <person name="Silverstein K.A.T."/>
            <person name="Beckman K.B."/>
            <person name="Gohl D.M."/>
        </authorList>
    </citation>
    <scope>NUCLEOTIDE SEQUENCE</scope>
    <source>
        <strain evidence="2">Duluth1</strain>
        <tissue evidence="2">Whole animal</tissue>
    </source>
</reference>
<dbReference type="EMBL" id="JAIWYP010000003">
    <property type="protein sequence ID" value="KAH3850416.1"/>
    <property type="molecule type" value="Genomic_DNA"/>
</dbReference>
<gene>
    <name evidence="2" type="ORF">DPMN_092827</name>
</gene>
<name>A0A9D4L2I0_DREPO</name>
<comment type="caution">
    <text evidence="2">The sequence shown here is derived from an EMBL/GenBank/DDBJ whole genome shotgun (WGS) entry which is preliminary data.</text>
</comment>
<dbReference type="Proteomes" id="UP000828390">
    <property type="component" value="Unassembled WGS sequence"/>
</dbReference>